<dbReference type="Gene3D" id="3.30.1480.10">
    <property type="entry name" value="NusA, N-terminal domain"/>
    <property type="match status" value="1"/>
</dbReference>
<keyword evidence="6 7" id="KW-0804">Transcription</keyword>
<dbReference type="InterPro" id="IPR030842">
    <property type="entry name" value="TF_NusA_bacterial"/>
</dbReference>
<dbReference type="GO" id="GO:0003723">
    <property type="term" value="F:RNA binding"/>
    <property type="evidence" value="ECO:0007669"/>
    <property type="project" value="UniProtKB-UniRule"/>
</dbReference>
<dbReference type="PROSITE" id="PS50126">
    <property type="entry name" value="S1"/>
    <property type="match status" value="1"/>
</dbReference>
<dbReference type="Pfam" id="PF13184">
    <property type="entry name" value="KH_NusA_1st"/>
    <property type="match status" value="1"/>
</dbReference>
<dbReference type="PANTHER" id="PTHR22648">
    <property type="entry name" value="TRANSCRIPTION TERMINATION FACTOR NUSA"/>
    <property type="match status" value="1"/>
</dbReference>
<gene>
    <name evidence="7 10" type="primary">nusA</name>
    <name evidence="10" type="ORF">IFK94_03045</name>
</gene>
<proteinExistence type="inferred from homology"/>
<dbReference type="InterPro" id="IPR058582">
    <property type="entry name" value="KH_NusA_2nd"/>
</dbReference>
<dbReference type="EMBL" id="JACXWD010000006">
    <property type="protein sequence ID" value="MBD3867077.1"/>
    <property type="molecule type" value="Genomic_DNA"/>
</dbReference>
<evidence type="ECO:0000256" key="7">
    <source>
        <dbReference type="HAMAP-Rule" id="MF_00945"/>
    </source>
</evidence>
<dbReference type="FunFam" id="3.30.300.20:FF:000005">
    <property type="entry name" value="Transcription termination/antitermination protein NusA"/>
    <property type="match status" value="1"/>
</dbReference>
<dbReference type="Proteomes" id="UP000648239">
    <property type="component" value="Unassembled WGS sequence"/>
</dbReference>
<protein>
    <recommendedName>
        <fullName evidence="7">Transcription termination/antitermination protein NusA</fullName>
    </recommendedName>
</protein>
<keyword evidence="1 7" id="KW-0806">Transcription termination</keyword>
<evidence type="ECO:0000256" key="8">
    <source>
        <dbReference type="SAM" id="MobiDB-lite"/>
    </source>
</evidence>
<dbReference type="GO" id="GO:0000166">
    <property type="term" value="F:nucleotide binding"/>
    <property type="evidence" value="ECO:0007669"/>
    <property type="project" value="InterPro"/>
</dbReference>
<evidence type="ECO:0000256" key="5">
    <source>
        <dbReference type="ARBA" id="ARBA00023015"/>
    </source>
</evidence>
<dbReference type="SUPFAM" id="SSF47794">
    <property type="entry name" value="Rad51 N-terminal domain-like"/>
    <property type="match status" value="1"/>
</dbReference>
<dbReference type="SMART" id="SM00322">
    <property type="entry name" value="KH"/>
    <property type="match status" value="2"/>
</dbReference>
<dbReference type="GO" id="GO:0031564">
    <property type="term" value="P:transcription antitermination"/>
    <property type="evidence" value="ECO:0007669"/>
    <property type="project" value="UniProtKB-UniRule"/>
</dbReference>
<dbReference type="InterPro" id="IPR010995">
    <property type="entry name" value="DNA_repair_Rad51/TF_NusA_a-hlx"/>
</dbReference>
<evidence type="ECO:0000256" key="4">
    <source>
        <dbReference type="ARBA" id="ARBA00022884"/>
    </source>
</evidence>
<name>A0A8J7CC75_9BACT</name>
<feature type="region of interest" description="Disordered" evidence="8">
    <location>
        <begin position="432"/>
        <end position="493"/>
    </location>
</feature>
<dbReference type="SMART" id="SM00316">
    <property type="entry name" value="S1"/>
    <property type="match status" value="1"/>
</dbReference>
<dbReference type="GO" id="GO:0006353">
    <property type="term" value="P:DNA-templated transcription termination"/>
    <property type="evidence" value="ECO:0007669"/>
    <property type="project" value="UniProtKB-UniRule"/>
</dbReference>
<comment type="subunit">
    <text evidence="7">Monomer. Binds directly to the core enzyme of the DNA-dependent RNA polymerase and to nascent RNA.</text>
</comment>
<feature type="compositionally biased region" description="Low complexity" evidence="8">
    <location>
        <begin position="437"/>
        <end position="448"/>
    </location>
</feature>
<dbReference type="InterPro" id="IPR025249">
    <property type="entry name" value="TF_NusA_KH_1st"/>
</dbReference>
<accession>A0A8J7CC75</accession>
<dbReference type="InterPro" id="IPR015946">
    <property type="entry name" value="KH_dom-like_a/b"/>
</dbReference>
<dbReference type="GO" id="GO:0005829">
    <property type="term" value="C:cytosol"/>
    <property type="evidence" value="ECO:0007669"/>
    <property type="project" value="TreeGrafter"/>
</dbReference>
<dbReference type="Pfam" id="PF26594">
    <property type="entry name" value="KH_NusA_2nd"/>
    <property type="match status" value="1"/>
</dbReference>
<dbReference type="InterPro" id="IPR009019">
    <property type="entry name" value="KH_sf_prok-type"/>
</dbReference>
<evidence type="ECO:0000256" key="6">
    <source>
        <dbReference type="ARBA" id="ARBA00023163"/>
    </source>
</evidence>
<dbReference type="PANTHER" id="PTHR22648:SF0">
    <property type="entry name" value="TRANSCRIPTION TERMINATION_ANTITERMINATION PROTEIN NUSA"/>
    <property type="match status" value="1"/>
</dbReference>
<dbReference type="HAMAP" id="MF_00945_B">
    <property type="entry name" value="NusA_B"/>
    <property type="match status" value="1"/>
</dbReference>
<dbReference type="InterPro" id="IPR012340">
    <property type="entry name" value="NA-bd_OB-fold"/>
</dbReference>
<dbReference type="Pfam" id="PF14520">
    <property type="entry name" value="HHH_5"/>
    <property type="match status" value="1"/>
</dbReference>
<evidence type="ECO:0000259" key="9">
    <source>
        <dbReference type="PROSITE" id="PS50126"/>
    </source>
</evidence>
<sequence>MSSELYHTIEAIGREKGIDAEVVIQAIEEAYAAASRKYYRSKEDYGARFDKQSGKFALFQKHVVVEEEEMMDPLTEITLEEAQEKHPEIELGEVIETPIADAEAPQTRIAIQAAKQVIFQKVKEAERELVWVEYHERVGELLTGQVKRFDRGDMIVDLGRTEAVISRREQSRAEHYNPGDRIRAILINVERQGKGPQLLLSRADELLVAKLFEMEVPEIYDGTVIIRNVARDAGERSKVAVDSTDRDVDPVGACVGMKGSRVQAVIRELRGEKIDIVQYSDEQELYVRNALNPAMINRVSILDYDTRELEVIVGEDQLSLAIGKRGQNVRLASKLVEWHIDIKSEAEKKAEVEDEMEQMAYAVEQIRSLPEIEEEVANRLLDAGFLAVEEVALASLEDLMAIDGINEDQAIDIHDAAETRLEELIAEEEARLEAEEAAAAEAEAAGETADTDEPAPLDGEAVEGDEVPDPQDEVATEAADSESTDDGEKESEG</sequence>
<dbReference type="CDD" id="cd04455">
    <property type="entry name" value="S1_NusA"/>
    <property type="match status" value="1"/>
</dbReference>
<keyword evidence="2 7" id="KW-0963">Cytoplasm</keyword>
<dbReference type="PROSITE" id="PS50084">
    <property type="entry name" value="KH_TYPE_1"/>
    <property type="match status" value="1"/>
</dbReference>
<dbReference type="AlphaFoldDB" id="A0A8J7CC75"/>
<dbReference type="InterPro" id="IPR004087">
    <property type="entry name" value="KH_dom"/>
</dbReference>
<evidence type="ECO:0000256" key="1">
    <source>
        <dbReference type="ARBA" id="ARBA00022472"/>
    </source>
</evidence>
<dbReference type="Gene3D" id="3.30.300.20">
    <property type="match status" value="2"/>
</dbReference>
<dbReference type="InterPro" id="IPR003029">
    <property type="entry name" value="S1_domain"/>
</dbReference>
<dbReference type="InterPro" id="IPR010213">
    <property type="entry name" value="TF_NusA"/>
</dbReference>
<evidence type="ECO:0000256" key="2">
    <source>
        <dbReference type="ARBA" id="ARBA00022490"/>
    </source>
</evidence>
<dbReference type="InterPro" id="IPR013735">
    <property type="entry name" value="TF_NusA_N"/>
</dbReference>
<comment type="caution">
    <text evidence="10">The sequence shown here is derived from an EMBL/GenBank/DDBJ whole genome shotgun (WGS) entry which is preliminary data.</text>
</comment>
<dbReference type="SUPFAM" id="SSF69705">
    <property type="entry name" value="Transcription factor NusA, N-terminal domain"/>
    <property type="match status" value="1"/>
</dbReference>
<dbReference type="SUPFAM" id="SSF50249">
    <property type="entry name" value="Nucleic acid-binding proteins"/>
    <property type="match status" value="1"/>
</dbReference>
<dbReference type="Pfam" id="PF00575">
    <property type="entry name" value="S1"/>
    <property type="match status" value="1"/>
</dbReference>
<dbReference type="FunFam" id="3.30.300.20:FF:000002">
    <property type="entry name" value="Transcription termination/antitermination protein NusA"/>
    <property type="match status" value="1"/>
</dbReference>
<dbReference type="NCBIfam" id="TIGR01953">
    <property type="entry name" value="NusA"/>
    <property type="match status" value="1"/>
</dbReference>
<dbReference type="Gene3D" id="2.40.50.140">
    <property type="entry name" value="Nucleic acid-binding proteins"/>
    <property type="match status" value="1"/>
</dbReference>
<keyword evidence="5 7" id="KW-0805">Transcription regulation</keyword>
<organism evidence="10 11">
    <name type="scientific">Candidatus Polarisedimenticola svalbardensis</name>
    <dbReference type="NCBI Taxonomy" id="2886004"/>
    <lineage>
        <taxon>Bacteria</taxon>
        <taxon>Pseudomonadati</taxon>
        <taxon>Acidobacteriota</taxon>
        <taxon>Candidatus Polarisedimenticolia</taxon>
        <taxon>Candidatus Polarisedimenticolales</taxon>
        <taxon>Candidatus Polarisedimenticolaceae</taxon>
        <taxon>Candidatus Polarisedimenticola</taxon>
    </lineage>
</organism>
<feature type="compositionally biased region" description="Acidic residues" evidence="8">
    <location>
        <begin position="449"/>
        <end position="493"/>
    </location>
</feature>
<reference evidence="10 11" key="1">
    <citation type="submission" date="2020-08" db="EMBL/GenBank/DDBJ databases">
        <title>Acidobacteriota in marine sediments use diverse sulfur dissimilation pathways.</title>
        <authorList>
            <person name="Wasmund K."/>
        </authorList>
    </citation>
    <scope>NUCLEOTIDE SEQUENCE [LARGE SCALE GENOMIC DNA]</scope>
    <source>
        <strain evidence="10">MAG AM4</strain>
    </source>
</reference>
<dbReference type="Gene3D" id="1.10.150.20">
    <property type="entry name" value="5' to 3' exonuclease, C-terminal subdomain"/>
    <property type="match status" value="1"/>
</dbReference>
<comment type="similarity">
    <text evidence="7">Belongs to the NusA family.</text>
</comment>
<dbReference type="CDD" id="cd22529">
    <property type="entry name" value="KH-II_NusA_rpt2"/>
    <property type="match status" value="1"/>
</dbReference>
<evidence type="ECO:0000313" key="11">
    <source>
        <dbReference type="Proteomes" id="UP000648239"/>
    </source>
</evidence>
<dbReference type="Pfam" id="PF08529">
    <property type="entry name" value="NusA_N"/>
    <property type="match status" value="1"/>
</dbReference>
<dbReference type="CDD" id="cd02134">
    <property type="entry name" value="KH-II_NusA_rpt1"/>
    <property type="match status" value="1"/>
</dbReference>
<keyword evidence="4 7" id="KW-0694">RNA-binding</keyword>
<evidence type="ECO:0000256" key="3">
    <source>
        <dbReference type="ARBA" id="ARBA00022814"/>
    </source>
</evidence>
<dbReference type="InterPro" id="IPR036555">
    <property type="entry name" value="NusA_N_sf"/>
</dbReference>
<dbReference type="SUPFAM" id="SSF54814">
    <property type="entry name" value="Prokaryotic type KH domain (KH-domain type II)"/>
    <property type="match status" value="2"/>
</dbReference>
<comment type="subcellular location">
    <subcellularLocation>
        <location evidence="7">Cytoplasm</location>
    </subcellularLocation>
</comment>
<evidence type="ECO:0000313" key="10">
    <source>
        <dbReference type="EMBL" id="MBD3867077.1"/>
    </source>
</evidence>
<dbReference type="GO" id="GO:0003700">
    <property type="term" value="F:DNA-binding transcription factor activity"/>
    <property type="evidence" value="ECO:0007669"/>
    <property type="project" value="InterPro"/>
</dbReference>
<comment type="function">
    <text evidence="7">Participates in both transcription termination and antitermination.</text>
</comment>
<feature type="domain" description="S1 motif" evidence="9">
    <location>
        <begin position="139"/>
        <end position="203"/>
    </location>
</feature>
<keyword evidence="3 7" id="KW-0889">Transcription antitermination</keyword>